<dbReference type="OrthoDB" id="9795599at2"/>
<dbReference type="SUPFAM" id="SSF54913">
    <property type="entry name" value="GlnB-like"/>
    <property type="match status" value="3"/>
</dbReference>
<dbReference type="InterPro" id="IPR015867">
    <property type="entry name" value="N-reg_PII/ATP_PRibTrfase_C"/>
</dbReference>
<protein>
    <submittedName>
        <fullName evidence="2">Uncharacterized protein</fullName>
    </submittedName>
</protein>
<accession>A0A1X0DKU6</accession>
<keyword evidence="3" id="KW-1185">Reference proteome</keyword>
<dbReference type="STRING" id="444597.BST26_03975"/>
<gene>
    <name evidence="2" type="ORF">BST26_03975</name>
</gene>
<sequence>MTEIHKLSAYLAERERHGCRFLTEEILELFERRRVAASVALRGITSFGPRNVIRTDELLSSSEDLPVVLTAVDEAATIAALAGEVADRVTRGLLTVERARVATNGELPATAAETVLMTLLLTRRQRADGVPAHIAATSVLHRLGFMGAVCFLGVDGTIAGTRHRARFFSANTDVPMLVTAIGSRSQVGDAVAELRGLTDRPLIERVQVCKRDGRLLARPHALPGTDADGLELRQKLVVYSDEDARHDGVPIHRALVARLRSAGAAGATVLRGVWGFVGDQPPHGDRLLRLTRRVPVATVIIDTPAGIAEHFGIVDAVTAEHGLVTSEMLPAALLRDGTHCRGGLSLGRHRY</sequence>
<dbReference type="EMBL" id="MVHS01000006">
    <property type="protein sequence ID" value="ORA72769.1"/>
    <property type="molecule type" value="Genomic_DNA"/>
</dbReference>
<dbReference type="PANTHER" id="PTHR35983">
    <property type="entry name" value="UPF0166 PROTEIN TM_0021"/>
    <property type="match status" value="1"/>
</dbReference>
<dbReference type="Pfam" id="PF02641">
    <property type="entry name" value="DUF190"/>
    <property type="match status" value="3"/>
</dbReference>
<dbReference type="AlphaFoldDB" id="A0A1X0DKU6"/>
<dbReference type="PANTHER" id="PTHR35983:SF1">
    <property type="entry name" value="UPF0166 PROTEIN TM_0021"/>
    <property type="match status" value="1"/>
</dbReference>
<dbReference type="InterPro" id="IPR003793">
    <property type="entry name" value="UPF0166"/>
</dbReference>
<organism evidence="2 3">
    <name type="scientific">Mycolicibacterium insubricum</name>
    <dbReference type="NCBI Taxonomy" id="444597"/>
    <lineage>
        <taxon>Bacteria</taxon>
        <taxon>Bacillati</taxon>
        <taxon>Actinomycetota</taxon>
        <taxon>Actinomycetes</taxon>
        <taxon>Mycobacteriales</taxon>
        <taxon>Mycobacteriaceae</taxon>
        <taxon>Mycolicibacterium</taxon>
    </lineage>
</organism>
<reference evidence="2 3" key="1">
    <citation type="submission" date="2016-12" db="EMBL/GenBank/DDBJ databases">
        <title>The new phylogeny of genus Mycobacterium.</title>
        <authorList>
            <person name="Tortoli E."/>
            <person name="Trovato A."/>
            <person name="Cirillo D.M."/>
        </authorList>
    </citation>
    <scope>NUCLEOTIDE SEQUENCE [LARGE SCALE GENOMIC DNA]</scope>
    <source>
        <strain evidence="2 3">DSM 45130</strain>
    </source>
</reference>
<name>A0A1X0DKU6_9MYCO</name>
<dbReference type="InterPro" id="IPR011322">
    <property type="entry name" value="N-reg_PII-like_a/b"/>
</dbReference>
<proteinExistence type="inferred from homology"/>
<comment type="caution">
    <text evidence="2">The sequence shown here is derived from an EMBL/GenBank/DDBJ whole genome shotgun (WGS) entry which is preliminary data.</text>
</comment>
<dbReference type="RefSeq" id="WP_083029465.1">
    <property type="nucleotide sequence ID" value="NZ_AP022618.1"/>
</dbReference>
<dbReference type="Gene3D" id="3.30.70.120">
    <property type="match status" value="3"/>
</dbReference>
<evidence type="ECO:0000256" key="1">
    <source>
        <dbReference type="ARBA" id="ARBA00010554"/>
    </source>
</evidence>
<evidence type="ECO:0000313" key="3">
    <source>
        <dbReference type="Proteomes" id="UP000192801"/>
    </source>
</evidence>
<dbReference type="Proteomes" id="UP000192801">
    <property type="component" value="Unassembled WGS sequence"/>
</dbReference>
<evidence type="ECO:0000313" key="2">
    <source>
        <dbReference type="EMBL" id="ORA72769.1"/>
    </source>
</evidence>
<comment type="similarity">
    <text evidence="1">Belongs to the UPF0166 family.</text>
</comment>